<feature type="transmembrane region" description="Helical" evidence="7">
    <location>
        <begin position="259"/>
        <end position="276"/>
    </location>
</feature>
<feature type="transmembrane region" description="Helical" evidence="7">
    <location>
        <begin position="151"/>
        <end position="172"/>
    </location>
</feature>
<organism evidence="10 11">
    <name type="scientific">Agathobacter rectalis</name>
    <dbReference type="NCBI Taxonomy" id="39491"/>
    <lineage>
        <taxon>Bacteria</taxon>
        <taxon>Bacillati</taxon>
        <taxon>Bacillota</taxon>
        <taxon>Clostridia</taxon>
        <taxon>Lachnospirales</taxon>
        <taxon>Lachnospiraceae</taxon>
        <taxon>Agathobacter</taxon>
    </lineage>
</organism>
<dbReference type="PANTHER" id="PTHR40074:SF2">
    <property type="entry name" value="O-ACETYLTRANSFERASE WECH"/>
    <property type="match status" value="1"/>
</dbReference>
<comment type="subcellular location">
    <subcellularLocation>
        <location evidence="1">Cell membrane</location>
        <topology evidence="1">Multi-pass membrane protein</topology>
    </subcellularLocation>
</comment>
<dbReference type="GO" id="GO:0016413">
    <property type="term" value="F:O-acetyltransferase activity"/>
    <property type="evidence" value="ECO:0007669"/>
    <property type="project" value="TreeGrafter"/>
</dbReference>
<evidence type="ECO:0000256" key="2">
    <source>
        <dbReference type="ARBA" id="ARBA00007400"/>
    </source>
</evidence>
<proteinExistence type="inferred from homology"/>
<evidence type="ECO:0000313" key="10">
    <source>
        <dbReference type="EMBL" id="CRL41182.1"/>
    </source>
</evidence>
<dbReference type="GO" id="GO:0005886">
    <property type="term" value="C:plasma membrane"/>
    <property type="evidence" value="ECO:0007669"/>
    <property type="project" value="UniProtKB-SubCell"/>
</dbReference>
<dbReference type="EMBL" id="CVRQ01000029">
    <property type="protein sequence ID" value="CRL41182.1"/>
    <property type="molecule type" value="Genomic_DNA"/>
</dbReference>
<name>A0A0M6WTX6_9FIRM</name>
<gene>
    <name evidence="10" type="ORF">T1815_25971</name>
</gene>
<feature type="domain" description="Acyltransferase 3" evidence="9">
    <location>
        <begin position="10"/>
        <end position="335"/>
    </location>
</feature>
<reference evidence="11" key="1">
    <citation type="submission" date="2015-05" db="EMBL/GenBank/DDBJ databases">
        <authorList>
            <consortium name="Pathogen Informatics"/>
        </authorList>
    </citation>
    <scope>NUCLEOTIDE SEQUENCE [LARGE SCALE GENOMIC DNA]</scope>
    <source>
        <strain evidence="11">T1-815</strain>
    </source>
</reference>
<dbReference type="PANTHER" id="PTHR40074">
    <property type="entry name" value="O-ACETYLTRANSFERASE WECH"/>
    <property type="match status" value="1"/>
</dbReference>
<keyword evidence="8" id="KW-0732">Signal</keyword>
<feature type="signal peptide" evidence="8">
    <location>
        <begin position="1"/>
        <end position="29"/>
    </location>
</feature>
<keyword evidence="4 7" id="KW-0812">Transmembrane</keyword>
<keyword evidence="5 7" id="KW-1133">Transmembrane helix</keyword>
<evidence type="ECO:0000256" key="7">
    <source>
        <dbReference type="SAM" id="Phobius"/>
    </source>
</evidence>
<dbReference type="InterPro" id="IPR002656">
    <property type="entry name" value="Acyl_transf_3_dom"/>
</dbReference>
<protein>
    <recommendedName>
        <fullName evidence="9">Acyltransferase 3 domain-containing protein</fullName>
    </recommendedName>
</protein>
<feature type="transmembrane region" description="Helical" evidence="7">
    <location>
        <begin position="192"/>
        <end position="210"/>
    </location>
</feature>
<evidence type="ECO:0000256" key="1">
    <source>
        <dbReference type="ARBA" id="ARBA00004651"/>
    </source>
</evidence>
<evidence type="ECO:0000313" key="11">
    <source>
        <dbReference type="Proteomes" id="UP000049472"/>
    </source>
</evidence>
<feature type="transmembrane region" description="Helical" evidence="7">
    <location>
        <begin position="318"/>
        <end position="336"/>
    </location>
</feature>
<accession>A0A0M6WTX6</accession>
<feature type="transmembrane region" description="Helical" evidence="7">
    <location>
        <begin position="123"/>
        <end position="144"/>
    </location>
</feature>
<evidence type="ECO:0000256" key="5">
    <source>
        <dbReference type="ARBA" id="ARBA00022989"/>
    </source>
</evidence>
<feature type="chain" id="PRO_5039177129" description="Acyltransferase 3 domain-containing protein" evidence="8">
    <location>
        <begin position="30"/>
        <end position="347"/>
    </location>
</feature>
<comment type="similarity">
    <text evidence="2">Belongs to the acyltransferase 3 family.</text>
</comment>
<feature type="transmembrane region" description="Helical" evidence="7">
    <location>
        <begin position="288"/>
        <end position="306"/>
    </location>
</feature>
<dbReference type="GO" id="GO:0009246">
    <property type="term" value="P:enterobacterial common antigen biosynthetic process"/>
    <property type="evidence" value="ECO:0007669"/>
    <property type="project" value="TreeGrafter"/>
</dbReference>
<feature type="transmembrane region" description="Helical" evidence="7">
    <location>
        <begin position="230"/>
        <end position="247"/>
    </location>
</feature>
<dbReference type="RefSeq" id="WP_306778370.1">
    <property type="nucleotide sequence ID" value="NZ_CP100127.1"/>
</dbReference>
<dbReference type="Proteomes" id="UP000049472">
    <property type="component" value="Unassembled WGS sequence"/>
</dbReference>
<evidence type="ECO:0000256" key="6">
    <source>
        <dbReference type="ARBA" id="ARBA00023136"/>
    </source>
</evidence>
<feature type="transmembrane region" description="Helical" evidence="7">
    <location>
        <begin position="45"/>
        <end position="63"/>
    </location>
</feature>
<keyword evidence="6 7" id="KW-0472">Membrane</keyword>
<evidence type="ECO:0000256" key="3">
    <source>
        <dbReference type="ARBA" id="ARBA00022475"/>
    </source>
</evidence>
<dbReference type="AlphaFoldDB" id="A0A0M6WTX6"/>
<feature type="transmembrane region" description="Helical" evidence="7">
    <location>
        <begin position="84"/>
        <end position="103"/>
    </location>
</feature>
<keyword evidence="11" id="KW-1185">Reference proteome</keyword>
<dbReference type="Pfam" id="PF01757">
    <property type="entry name" value="Acyl_transf_3"/>
    <property type="match status" value="1"/>
</dbReference>
<sequence length="347" mass="40375">MQKNQVKLRNHSVDLVKCIAALLVVSVHADAFSEMSPVLENIINGAFGRMAVPFFACVTGYYLTKYTEQNGRAWLNNVKSLLKYYILLSVIYVIWSSLSNQFQEMSVAVIVYTVVKRFVIYGTYYHLWFFPAMILSVIVLHLSIRWHKERLCWMLCLLGVIFGALTYNWHHLISWEQLPVLGRMMGWYDFDYIRRFITLIGPFTFLGNFIFRHKDQWMEKYQTKTFSKAVTVLMIVGLLVNVFEIQMADRLGMSEGTTVSFSLIFVILFLFLFLLLHPSDTECMKRAGYFGGCASVILYGFHPLILEIIGRLMNGSPTMMWGITSFFLCVMTWGWLQANRLHKQEKR</sequence>
<evidence type="ECO:0000256" key="8">
    <source>
        <dbReference type="SAM" id="SignalP"/>
    </source>
</evidence>
<evidence type="ECO:0000256" key="4">
    <source>
        <dbReference type="ARBA" id="ARBA00022692"/>
    </source>
</evidence>
<evidence type="ECO:0000259" key="9">
    <source>
        <dbReference type="Pfam" id="PF01757"/>
    </source>
</evidence>
<keyword evidence="3" id="KW-1003">Cell membrane</keyword>